<dbReference type="KEGG" id="scm:SCHCO_02726723"/>
<feature type="compositionally biased region" description="Low complexity" evidence="1">
    <location>
        <begin position="29"/>
        <end position="44"/>
    </location>
</feature>
<feature type="compositionally biased region" description="Basic and acidic residues" evidence="1">
    <location>
        <begin position="194"/>
        <end position="203"/>
    </location>
</feature>
<dbReference type="GeneID" id="9590346"/>
<feature type="non-terminal residue" evidence="2">
    <location>
        <position position="273"/>
    </location>
</feature>
<organism evidence="3">
    <name type="scientific">Schizophyllum commune (strain H4-8 / FGSC 9210)</name>
    <name type="common">Split gill fungus</name>
    <dbReference type="NCBI Taxonomy" id="578458"/>
    <lineage>
        <taxon>Eukaryota</taxon>
        <taxon>Fungi</taxon>
        <taxon>Dikarya</taxon>
        <taxon>Basidiomycota</taxon>
        <taxon>Agaricomycotina</taxon>
        <taxon>Agaricomycetes</taxon>
        <taxon>Agaricomycetidae</taxon>
        <taxon>Agaricales</taxon>
        <taxon>Schizophyllaceae</taxon>
        <taxon>Schizophyllum</taxon>
    </lineage>
</organism>
<evidence type="ECO:0000313" key="2">
    <source>
        <dbReference type="EMBL" id="EFI98273.1"/>
    </source>
</evidence>
<feature type="compositionally biased region" description="Low complexity" evidence="1">
    <location>
        <begin position="231"/>
        <end position="241"/>
    </location>
</feature>
<dbReference type="Proteomes" id="UP000007431">
    <property type="component" value="Unassembled WGS sequence"/>
</dbReference>
<evidence type="ECO:0000256" key="1">
    <source>
        <dbReference type="SAM" id="MobiDB-lite"/>
    </source>
</evidence>
<name>D8Q395_SCHCM</name>
<reference evidence="2 3" key="1">
    <citation type="journal article" date="2010" name="Nat. Biotechnol.">
        <title>Genome sequence of the model mushroom Schizophyllum commune.</title>
        <authorList>
            <person name="Ohm R.A."/>
            <person name="de Jong J.F."/>
            <person name="Lugones L.G."/>
            <person name="Aerts A."/>
            <person name="Kothe E."/>
            <person name="Stajich J.E."/>
            <person name="de Vries R.P."/>
            <person name="Record E."/>
            <person name="Levasseur A."/>
            <person name="Baker S.E."/>
            <person name="Bartholomew K.A."/>
            <person name="Coutinho P.M."/>
            <person name="Erdmann S."/>
            <person name="Fowler T.J."/>
            <person name="Gathman A.C."/>
            <person name="Lombard V."/>
            <person name="Henrissat B."/>
            <person name="Knabe N."/>
            <person name="Kuees U."/>
            <person name="Lilly W.W."/>
            <person name="Lindquist E."/>
            <person name="Lucas S."/>
            <person name="Magnuson J.K."/>
            <person name="Piumi F."/>
            <person name="Raudaskoski M."/>
            <person name="Salamov A."/>
            <person name="Schmutz J."/>
            <person name="Schwarze F.W.M.R."/>
            <person name="vanKuyk P.A."/>
            <person name="Horton J.S."/>
            <person name="Grigoriev I.V."/>
            <person name="Woesten H.A.B."/>
        </authorList>
    </citation>
    <scope>NUCLEOTIDE SEQUENCE [LARGE SCALE GENOMIC DNA]</scope>
    <source>
        <strain evidence="3">H4-8 / FGSC 9210</strain>
    </source>
</reference>
<feature type="compositionally biased region" description="Low complexity" evidence="1">
    <location>
        <begin position="112"/>
        <end position="125"/>
    </location>
</feature>
<sequence length="273" mass="28168">MPACNPMTIDLDPFINLDSSTSSADRKSPLPLLPSQQLSPDQSPFLADSPSASLMIEKPATPPKQLLVSSSTTNSDAPWQGADSTDHPTQSATLGSFVLVQATSETSPAPPSLQQSSSSTQEFSTNEGMTGGIMLGYAGGNGRSSSPGDYSLQDGDSRAPSSLDDSTHAVSVVESDSGGDHQADTFSQCSTRVSDQHDRDNGDNHGLVSNSESVGPLVPTPGLAPTGPENASSPSSLLSALREGSTSQKQDPDVLAISRSSSYGWVEAIEQSG</sequence>
<evidence type="ECO:0000313" key="3">
    <source>
        <dbReference type="Proteomes" id="UP000007431"/>
    </source>
</evidence>
<feature type="compositionally biased region" description="Polar residues" evidence="1">
    <location>
        <begin position="67"/>
        <end position="77"/>
    </location>
</feature>
<dbReference type="HOGENOM" id="CLU_1019982_0_0_1"/>
<dbReference type="EMBL" id="GL377305">
    <property type="protein sequence ID" value="EFI98273.1"/>
    <property type="molecule type" value="Genomic_DNA"/>
</dbReference>
<proteinExistence type="predicted"/>
<feature type="compositionally biased region" description="Gly residues" evidence="1">
    <location>
        <begin position="129"/>
        <end position="142"/>
    </location>
</feature>
<feature type="region of interest" description="Disordered" evidence="1">
    <location>
        <begin position="18"/>
        <end position="254"/>
    </location>
</feature>
<protein>
    <submittedName>
        <fullName evidence="2">Uncharacterized protein</fullName>
    </submittedName>
</protein>
<dbReference type="InParanoid" id="D8Q395"/>
<dbReference type="VEuPathDB" id="FungiDB:SCHCODRAFT_02726723"/>
<keyword evidence="3" id="KW-1185">Reference proteome</keyword>
<dbReference type="AlphaFoldDB" id="D8Q395"/>
<gene>
    <name evidence="2" type="ORF">SCHCODRAFT_107749</name>
</gene>
<feature type="compositionally biased region" description="Polar residues" evidence="1">
    <location>
        <begin position="184"/>
        <end position="193"/>
    </location>
</feature>
<accession>D8Q395</accession>